<keyword evidence="3" id="KW-0539">Nucleus</keyword>
<reference evidence="5" key="1">
    <citation type="submission" date="2023-06" db="EMBL/GenBank/DDBJ databases">
        <authorList>
            <person name="Delattre M."/>
        </authorList>
    </citation>
    <scope>NUCLEOTIDE SEQUENCE</scope>
    <source>
        <strain evidence="5">AF72</strain>
    </source>
</reference>
<keyword evidence="6" id="KW-1185">Reference proteome</keyword>
<evidence type="ECO:0008006" key="7">
    <source>
        <dbReference type="Google" id="ProtNLM"/>
    </source>
</evidence>
<comment type="similarity">
    <text evidence="2">Belongs to the MYBBP1A family.</text>
</comment>
<feature type="region of interest" description="Disordered" evidence="4">
    <location>
        <begin position="395"/>
        <end position="414"/>
    </location>
</feature>
<accession>A0AA36DEN6</accession>
<evidence type="ECO:0000256" key="3">
    <source>
        <dbReference type="ARBA" id="ARBA00023242"/>
    </source>
</evidence>
<dbReference type="AlphaFoldDB" id="A0AA36DEN6"/>
<comment type="subcellular location">
    <subcellularLocation>
        <location evidence="1">Nucleus</location>
    </subcellularLocation>
</comment>
<dbReference type="InterPro" id="IPR016024">
    <property type="entry name" value="ARM-type_fold"/>
</dbReference>
<dbReference type="Pfam" id="PF04931">
    <property type="entry name" value="DNA_pol_phi"/>
    <property type="match status" value="2"/>
</dbReference>
<name>A0AA36DEN6_9BILA</name>
<dbReference type="GO" id="GO:0003714">
    <property type="term" value="F:transcription corepressor activity"/>
    <property type="evidence" value="ECO:0007669"/>
    <property type="project" value="TreeGrafter"/>
</dbReference>
<dbReference type="Proteomes" id="UP001177023">
    <property type="component" value="Unassembled WGS sequence"/>
</dbReference>
<proteinExistence type="inferred from homology"/>
<evidence type="ECO:0000256" key="4">
    <source>
        <dbReference type="SAM" id="MobiDB-lite"/>
    </source>
</evidence>
<organism evidence="5 6">
    <name type="scientific">Mesorhabditis spiculigera</name>
    <dbReference type="NCBI Taxonomy" id="96644"/>
    <lineage>
        <taxon>Eukaryota</taxon>
        <taxon>Metazoa</taxon>
        <taxon>Ecdysozoa</taxon>
        <taxon>Nematoda</taxon>
        <taxon>Chromadorea</taxon>
        <taxon>Rhabditida</taxon>
        <taxon>Rhabditina</taxon>
        <taxon>Rhabditomorpha</taxon>
        <taxon>Rhabditoidea</taxon>
        <taxon>Rhabditidae</taxon>
        <taxon>Mesorhabditinae</taxon>
        <taxon>Mesorhabditis</taxon>
    </lineage>
</organism>
<dbReference type="EMBL" id="CATQJA010002701">
    <property type="protein sequence ID" value="CAJ0584833.1"/>
    <property type="molecule type" value="Genomic_DNA"/>
</dbReference>
<dbReference type="GO" id="GO:0003723">
    <property type="term" value="F:RNA binding"/>
    <property type="evidence" value="ECO:0007669"/>
    <property type="project" value="TreeGrafter"/>
</dbReference>
<protein>
    <recommendedName>
        <fullName evidence="7">DNA polymerase V</fullName>
    </recommendedName>
</protein>
<dbReference type="SUPFAM" id="SSF48371">
    <property type="entry name" value="ARM repeat"/>
    <property type="match status" value="1"/>
</dbReference>
<evidence type="ECO:0000313" key="6">
    <source>
        <dbReference type="Proteomes" id="UP001177023"/>
    </source>
</evidence>
<evidence type="ECO:0000256" key="2">
    <source>
        <dbReference type="ARBA" id="ARBA00006809"/>
    </source>
</evidence>
<gene>
    <name evidence="5" type="ORF">MSPICULIGERA_LOCUS22873</name>
</gene>
<feature type="compositionally biased region" description="Acidic residues" evidence="4">
    <location>
        <begin position="337"/>
        <end position="348"/>
    </location>
</feature>
<dbReference type="GO" id="GO:0043565">
    <property type="term" value="F:sequence-specific DNA binding"/>
    <property type="evidence" value="ECO:0007669"/>
    <property type="project" value="TreeGrafter"/>
</dbReference>
<feature type="non-terminal residue" evidence="5">
    <location>
        <position position="1"/>
    </location>
</feature>
<feature type="region of interest" description="Disordered" evidence="4">
    <location>
        <begin position="337"/>
        <end position="381"/>
    </location>
</feature>
<dbReference type="InterPro" id="IPR007015">
    <property type="entry name" value="DNA_pol_V/MYBBP1A"/>
</dbReference>
<comment type="caution">
    <text evidence="5">The sequence shown here is derived from an EMBL/GenBank/DDBJ whole genome shotgun (WGS) entry which is preliminary data.</text>
</comment>
<dbReference type="PANTHER" id="PTHR13213">
    <property type="entry name" value="MYB-BINDING PROTEIN 1A FAMILY MEMBER"/>
    <property type="match status" value="1"/>
</dbReference>
<feature type="compositionally biased region" description="Acidic residues" evidence="4">
    <location>
        <begin position="360"/>
        <end position="381"/>
    </location>
</feature>
<evidence type="ECO:0000313" key="5">
    <source>
        <dbReference type="EMBL" id="CAJ0584833.1"/>
    </source>
</evidence>
<dbReference type="GO" id="GO:0005730">
    <property type="term" value="C:nucleolus"/>
    <property type="evidence" value="ECO:0007669"/>
    <property type="project" value="InterPro"/>
</dbReference>
<evidence type="ECO:0000256" key="1">
    <source>
        <dbReference type="ARBA" id="ARBA00004123"/>
    </source>
</evidence>
<dbReference type="PANTHER" id="PTHR13213:SF2">
    <property type="entry name" value="MYB-BINDING PROTEIN 1A"/>
    <property type="match status" value="1"/>
</dbReference>
<sequence>MAILKRRPELAALFDGLASFDHERQLKSCATLCEIDLEKGVLDYSLNRLIKGLSSGRGEARYGFSTGLIMLLPRISAKTPLADLWKSVEEKLSLRDKDQASANAIGQYLFLFSVAQSGAYVKDAPFVLTKLLALLPKHSFLHEGIWAAIEKVFSGGAGKQKPSQSTEPFYLVSNCVDSLFKIKVRAGQSASVTVPENAIELLTIFATALAKIKLDVLQSARKQFKDKDTATNDAFYLVWVCIQLWASLTPDEEEKDSYKSAGEELLTIASNFSRDDSHEVLLDWIVGLLSQEHRFHRAPIQYLFAHLLPRFSAATLEQLIETIGRTDVELLAGEQEEMEVDEDDDEFAPIDPSEIPTKGEDDDSDDDDGASVDSDPDAEVDPELVRKLKEALGKHAAVSDDEDNESVLSAGPTDEEMFRLDEGLAAAFSMANGKEDKKKEAKQYSRIAQALRMKLLDLLLVAISSADTPANVKFSLALPLVALIKKLSSREGEDASVRKAYDLIGILTHIKKIDVGKKELTQVLKKFFGETWDTTGAVIKKMVEDMSAWLFILGAKSAESPEKKHKALFTARMTEALKDQTKKLTIETVTGAYNHYPVSFASELPTLVAYGFDEDVAEFKRSEALNCATSLLRKDLAIDGAVATELAAQISKLFQEIISNPKAVSARQFSAVLKFTSKLVPILDGDLKRTLAAGLAQPLDDFLGATDFWAPGGPAKKYNANCQQVNGKSPIAVLKAIQKSLA</sequence>